<keyword evidence="3" id="KW-0540">Nuclease</keyword>
<dbReference type="CDD" id="cd00303">
    <property type="entry name" value="retropepsin_like"/>
    <property type="match status" value="1"/>
</dbReference>
<evidence type="ECO:0000313" key="12">
    <source>
        <dbReference type="Proteomes" id="UP000075243"/>
    </source>
</evidence>
<organism evidence="11 12">
    <name type="scientific">Cajanus cajan</name>
    <name type="common">Pigeon pea</name>
    <name type="synonym">Cajanus indicus</name>
    <dbReference type="NCBI Taxonomy" id="3821"/>
    <lineage>
        <taxon>Eukaryota</taxon>
        <taxon>Viridiplantae</taxon>
        <taxon>Streptophyta</taxon>
        <taxon>Embryophyta</taxon>
        <taxon>Tracheophyta</taxon>
        <taxon>Spermatophyta</taxon>
        <taxon>Magnoliopsida</taxon>
        <taxon>eudicotyledons</taxon>
        <taxon>Gunneridae</taxon>
        <taxon>Pentapetalae</taxon>
        <taxon>rosids</taxon>
        <taxon>fabids</taxon>
        <taxon>Fabales</taxon>
        <taxon>Fabaceae</taxon>
        <taxon>Papilionoideae</taxon>
        <taxon>50 kb inversion clade</taxon>
        <taxon>NPAAA clade</taxon>
        <taxon>indigoferoid/millettioid clade</taxon>
        <taxon>Phaseoleae</taxon>
        <taxon>Cajanus</taxon>
    </lineage>
</organism>
<dbReference type="InterPro" id="IPR050951">
    <property type="entry name" value="Retrovirus_Pol_polyprotein"/>
</dbReference>
<keyword evidence="5" id="KW-0460">Magnesium</keyword>
<dbReference type="PANTHER" id="PTHR37984">
    <property type="entry name" value="PROTEIN CBG26694"/>
    <property type="match status" value="1"/>
</dbReference>
<dbReference type="AlphaFoldDB" id="A0A151U3F8"/>
<feature type="domain" description="Reverse transcriptase" evidence="9">
    <location>
        <begin position="312"/>
        <end position="389"/>
    </location>
</feature>
<dbReference type="Gene3D" id="2.40.70.10">
    <property type="entry name" value="Acid Proteases"/>
    <property type="match status" value="1"/>
</dbReference>
<evidence type="ECO:0000256" key="1">
    <source>
        <dbReference type="ARBA" id="ARBA00022679"/>
    </source>
</evidence>
<feature type="domain" description="Reverse transcriptase/retrotransposon-derived protein RNase H-like" evidence="10">
    <location>
        <begin position="469"/>
        <end position="523"/>
    </location>
</feature>
<gene>
    <name evidence="11" type="ORF">KK1_006450</name>
</gene>
<evidence type="ECO:0000256" key="5">
    <source>
        <dbReference type="ARBA" id="ARBA00022842"/>
    </source>
</evidence>
<evidence type="ECO:0000256" key="2">
    <source>
        <dbReference type="ARBA" id="ARBA00022695"/>
    </source>
</evidence>
<evidence type="ECO:0000256" key="8">
    <source>
        <dbReference type="ARBA" id="ARBA00023268"/>
    </source>
</evidence>
<dbReference type="GO" id="GO:0004190">
    <property type="term" value="F:aspartic-type endopeptidase activity"/>
    <property type="evidence" value="ECO:0007669"/>
    <property type="project" value="InterPro"/>
</dbReference>
<name>A0A151U3F8_CAJCA</name>
<protein>
    <submittedName>
        <fullName evidence="11">Retrovirus-related Pol polyprotein from transposon 17.6</fullName>
    </submittedName>
</protein>
<dbReference type="GO" id="GO:0006508">
    <property type="term" value="P:proteolysis"/>
    <property type="evidence" value="ECO:0007669"/>
    <property type="project" value="InterPro"/>
</dbReference>
<accession>A0A151U3F8</accession>
<evidence type="ECO:0000259" key="10">
    <source>
        <dbReference type="Pfam" id="PF17919"/>
    </source>
</evidence>
<dbReference type="InterPro" id="IPR001969">
    <property type="entry name" value="Aspartic_peptidase_AS"/>
</dbReference>
<dbReference type="InterPro" id="IPR021109">
    <property type="entry name" value="Peptidase_aspartic_dom_sf"/>
</dbReference>
<keyword evidence="8" id="KW-0511">Multifunctional enzyme</keyword>
<keyword evidence="6" id="KW-0694">RNA-binding</keyword>
<evidence type="ECO:0000313" key="11">
    <source>
        <dbReference type="EMBL" id="KYP73794.1"/>
    </source>
</evidence>
<sequence>TPSLPVKRLSQSQLQERRAAGLCYYCDAKFHSGHKCSPPKFLILLAEVEFDEQTTPTNLNTNPDIDLEAIHLQLSSQALMGFPSPQTLKFQGFVNSLSVMILIDSGSSHNILQPRIATHLNLPSTPIMVGNGQHISCYGLCSNVPITFQNHLFHIPCYLLPIQGADVVLGIEWLRSIGPIQADFSIPQLSFSIDKLPITIQEDDNSIFLPHPEIDTLLQNHLQVFSHPQGLPPIRPHDHYINLLPNSSPVNVKPYRYPHSHKDTMTTLIKEMLHDGLIVPSTSPYSSLVLLVRKKDGNWHFCVDYRALNVRKKDDELGLAKIFSKINLHSGYHQIRVNPNDTHKIAFRTYDGHYEFLVLPFGLSIAPSTFQSAMNDLLQPFLRKFVLVFFSKCVFGVPSIAYLGHIISGEGLAPDPDKIDAIQNWPEPHSLTSLCGFLGLTRFYRKFICNYASLASPLTDLLRHSTFQWTQQATLAFTQLKSVVTTAPVLTLPNFTQPFTIETNAYAFVVGAILSQRHHPITFF</sequence>
<keyword evidence="4" id="KW-0378">Hydrolase</keyword>
<dbReference type="PROSITE" id="PS00141">
    <property type="entry name" value="ASP_PROTEASE"/>
    <property type="match status" value="1"/>
</dbReference>
<dbReference type="Pfam" id="PF08284">
    <property type="entry name" value="RVP_2"/>
    <property type="match status" value="1"/>
</dbReference>
<evidence type="ECO:0000259" key="9">
    <source>
        <dbReference type="Pfam" id="PF00078"/>
    </source>
</evidence>
<evidence type="ECO:0000256" key="6">
    <source>
        <dbReference type="ARBA" id="ARBA00022884"/>
    </source>
</evidence>
<reference evidence="11 12" key="1">
    <citation type="journal article" date="2012" name="Nat. Biotechnol.">
        <title>Draft genome sequence of pigeonpea (Cajanus cajan), an orphan legume crop of resource-poor farmers.</title>
        <authorList>
            <person name="Varshney R.K."/>
            <person name="Chen W."/>
            <person name="Li Y."/>
            <person name="Bharti A.K."/>
            <person name="Saxena R.K."/>
            <person name="Schlueter J.A."/>
            <person name="Donoghue M.T."/>
            <person name="Azam S."/>
            <person name="Fan G."/>
            <person name="Whaley A.M."/>
            <person name="Farmer A.D."/>
            <person name="Sheridan J."/>
            <person name="Iwata A."/>
            <person name="Tuteja R."/>
            <person name="Penmetsa R.V."/>
            <person name="Wu W."/>
            <person name="Upadhyaya H.D."/>
            <person name="Yang S.P."/>
            <person name="Shah T."/>
            <person name="Saxena K.B."/>
            <person name="Michael T."/>
            <person name="McCombie W.R."/>
            <person name="Yang B."/>
            <person name="Zhang G."/>
            <person name="Yang H."/>
            <person name="Wang J."/>
            <person name="Spillane C."/>
            <person name="Cook D.R."/>
            <person name="May G.D."/>
            <person name="Xu X."/>
            <person name="Jackson S.A."/>
        </authorList>
    </citation>
    <scope>NUCLEOTIDE SEQUENCE [LARGE SCALE GENOMIC DNA]</scope>
    <source>
        <strain evidence="12">cv. Asha</strain>
    </source>
</reference>
<dbReference type="InterPro" id="IPR043128">
    <property type="entry name" value="Rev_trsase/Diguanyl_cyclase"/>
</dbReference>
<dbReference type="FunFam" id="3.30.70.270:FF:000020">
    <property type="entry name" value="Transposon Tf2-6 polyprotein-like Protein"/>
    <property type="match status" value="1"/>
</dbReference>
<evidence type="ECO:0000256" key="4">
    <source>
        <dbReference type="ARBA" id="ARBA00022759"/>
    </source>
</evidence>
<dbReference type="InterPro" id="IPR043502">
    <property type="entry name" value="DNA/RNA_pol_sf"/>
</dbReference>
<dbReference type="SUPFAM" id="SSF56672">
    <property type="entry name" value="DNA/RNA polymerases"/>
    <property type="match status" value="1"/>
</dbReference>
<dbReference type="GO" id="GO:0015074">
    <property type="term" value="P:DNA integration"/>
    <property type="evidence" value="ECO:0007669"/>
    <property type="project" value="UniProtKB-KW"/>
</dbReference>
<keyword evidence="1" id="KW-0808">Transferase</keyword>
<dbReference type="GO" id="GO:0016779">
    <property type="term" value="F:nucleotidyltransferase activity"/>
    <property type="evidence" value="ECO:0007669"/>
    <property type="project" value="UniProtKB-KW"/>
</dbReference>
<dbReference type="Gene3D" id="3.10.10.10">
    <property type="entry name" value="HIV Type 1 Reverse Transcriptase, subunit A, domain 1"/>
    <property type="match status" value="1"/>
</dbReference>
<keyword evidence="7" id="KW-0229">DNA integration</keyword>
<keyword evidence="4" id="KW-0255">Endonuclease</keyword>
<dbReference type="EMBL" id="CM003604">
    <property type="protein sequence ID" value="KYP73794.1"/>
    <property type="molecule type" value="Genomic_DNA"/>
</dbReference>
<keyword evidence="2" id="KW-0548">Nucleotidyltransferase</keyword>
<dbReference type="Pfam" id="PF17919">
    <property type="entry name" value="RT_RNaseH_2"/>
    <property type="match status" value="1"/>
</dbReference>
<dbReference type="PANTHER" id="PTHR37984:SF5">
    <property type="entry name" value="PROTEIN NYNRIN-LIKE"/>
    <property type="match status" value="1"/>
</dbReference>
<dbReference type="OMA" id="IRSHEHA"/>
<dbReference type="GO" id="GO:0003723">
    <property type="term" value="F:RNA binding"/>
    <property type="evidence" value="ECO:0007669"/>
    <property type="project" value="UniProtKB-KW"/>
</dbReference>
<dbReference type="GO" id="GO:0004519">
    <property type="term" value="F:endonuclease activity"/>
    <property type="evidence" value="ECO:0007669"/>
    <property type="project" value="UniProtKB-KW"/>
</dbReference>
<dbReference type="Pfam" id="PF00078">
    <property type="entry name" value="RVT_1"/>
    <property type="match status" value="1"/>
</dbReference>
<feature type="non-terminal residue" evidence="11">
    <location>
        <position position="1"/>
    </location>
</feature>
<dbReference type="SUPFAM" id="SSF50630">
    <property type="entry name" value="Acid proteases"/>
    <property type="match status" value="1"/>
</dbReference>
<dbReference type="CDD" id="cd01647">
    <property type="entry name" value="RT_LTR"/>
    <property type="match status" value="1"/>
</dbReference>
<proteinExistence type="predicted"/>
<dbReference type="Proteomes" id="UP000075243">
    <property type="component" value="Chromosome 2"/>
</dbReference>
<evidence type="ECO:0000256" key="3">
    <source>
        <dbReference type="ARBA" id="ARBA00022722"/>
    </source>
</evidence>
<keyword evidence="12" id="KW-1185">Reference proteome</keyword>
<dbReference type="InterPro" id="IPR000477">
    <property type="entry name" value="RT_dom"/>
</dbReference>
<dbReference type="Gene3D" id="3.30.70.270">
    <property type="match status" value="2"/>
</dbReference>
<evidence type="ECO:0000256" key="7">
    <source>
        <dbReference type="ARBA" id="ARBA00022908"/>
    </source>
</evidence>
<dbReference type="InterPro" id="IPR041577">
    <property type="entry name" value="RT_RNaseH_2"/>
</dbReference>
<dbReference type="Gramene" id="C.cajan_06273.t">
    <property type="protein sequence ID" value="C.cajan_06273.t"/>
    <property type="gene ID" value="C.cajan_06273"/>
</dbReference>